<dbReference type="InterPro" id="IPR029472">
    <property type="entry name" value="Copia-like_N"/>
</dbReference>
<evidence type="ECO:0000313" key="3">
    <source>
        <dbReference type="Proteomes" id="UP000265520"/>
    </source>
</evidence>
<name>A0A392SX82_9FABA</name>
<sequence length="83" mass="9466">MDTDSIFYIHPSEGPNSVSVTPKLIGSNFLAWNRAMQRALGSKNKLRFVDGTMEIPPIHDLNRAQWERCNHLILSWILNSVSE</sequence>
<reference evidence="2 3" key="1">
    <citation type="journal article" date="2018" name="Front. Plant Sci.">
        <title>Red Clover (Trifolium pratense) and Zigzag Clover (T. medium) - A Picture of Genomic Similarities and Differences.</title>
        <authorList>
            <person name="Dluhosova J."/>
            <person name="Istvanek J."/>
            <person name="Nedelnik J."/>
            <person name="Repkova J."/>
        </authorList>
    </citation>
    <scope>NUCLEOTIDE SEQUENCE [LARGE SCALE GENOMIC DNA]</scope>
    <source>
        <strain evidence="3">cv. 10/8</strain>
        <tissue evidence="2">Leaf</tissue>
    </source>
</reference>
<dbReference type="AlphaFoldDB" id="A0A392SX82"/>
<dbReference type="PANTHER" id="PTHR37610:SF55">
    <property type="entry name" value="RETROTRANSPOSON COPIA-LIKE N-TERMINAL DOMAIN-CONTAINING PROTEIN"/>
    <property type="match status" value="1"/>
</dbReference>
<evidence type="ECO:0000259" key="1">
    <source>
        <dbReference type="Pfam" id="PF14244"/>
    </source>
</evidence>
<proteinExistence type="predicted"/>
<evidence type="ECO:0000313" key="2">
    <source>
        <dbReference type="EMBL" id="MCI52510.1"/>
    </source>
</evidence>
<accession>A0A392SX82</accession>
<protein>
    <recommendedName>
        <fullName evidence="1">Retrotransposon Copia-like N-terminal domain-containing protein</fullName>
    </recommendedName>
</protein>
<comment type="caution">
    <text evidence="2">The sequence shown here is derived from an EMBL/GenBank/DDBJ whole genome shotgun (WGS) entry which is preliminary data.</text>
</comment>
<feature type="domain" description="Retrotransposon Copia-like N-terminal" evidence="1">
    <location>
        <begin position="10"/>
        <end position="57"/>
    </location>
</feature>
<dbReference type="PANTHER" id="PTHR37610">
    <property type="entry name" value="CCHC-TYPE DOMAIN-CONTAINING PROTEIN"/>
    <property type="match status" value="1"/>
</dbReference>
<keyword evidence="3" id="KW-1185">Reference proteome</keyword>
<dbReference type="Pfam" id="PF14244">
    <property type="entry name" value="Retrotran_gag_3"/>
    <property type="match status" value="1"/>
</dbReference>
<dbReference type="Proteomes" id="UP000265520">
    <property type="component" value="Unassembled WGS sequence"/>
</dbReference>
<dbReference type="EMBL" id="LXQA010448341">
    <property type="protein sequence ID" value="MCI52510.1"/>
    <property type="molecule type" value="Genomic_DNA"/>
</dbReference>
<organism evidence="2 3">
    <name type="scientific">Trifolium medium</name>
    <dbReference type="NCBI Taxonomy" id="97028"/>
    <lineage>
        <taxon>Eukaryota</taxon>
        <taxon>Viridiplantae</taxon>
        <taxon>Streptophyta</taxon>
        <taxon>Embryophyta</taxon>
        <taxon>Tracheophyta</taxon>
        <taxon>Spermatophyta</taxon>
        <taxon>Magnoliopsida</taxon>
        <taxon>eudicotyledons</taxon>
        <taxon>Gunneridae</taxon>
        <taxon>Pentapetalae</taxon>
        <taxon>rosids</taxon>
        <taxon>fabids</taxon>
        <taxon>Fabales</taxon>
        <taxon>Fabaceae</taxon>
        <taxon>Papilionoideae</taxon>
        <taxon>50 kb inversion clade</taxon>
        <taxon>NPAAA clade</taxon>
        <taxon>Hologalegina</taxon>
        <taxon>IRL clade</taxon>
        <taxon>Trifolieae</taxon>
        <taxon>Trifolium</taxon>
    </lineage>
</organism>